<dbReference type="AlphaFoldDB" id="A0AA90VG23"/>
<evidence type="ECO:0000256" key="1">
    <source>
        <dbReference type="SAM" id="SignalP"/>
    </source>
</evidence>
<protein>
    <submittedName>
        <fullName evidence="3">DUF4959 domain-containing protein</fullName>
    </submittedName>
</protein>
<reference evidence="4" key="1">
    <citation type="submission" date="2019-09" db="EMBL/GenBank/DDBJ databases">
        <title>Distinct polysaccharide growth profiles of human intestinal Prevotella copri isolates.</title>
        <authorList>
            <person name="Fehlner-Peach H."/>
            <person name="Magnabosco C."/>
            <person name="Raghavan V."/>
            <person name="Scher J.U."/>
            <person name="Tett A."/>
            <person name="Cox L.M."/>
            <person name="Gottsegen C."/>
            <person name="Watters A."/>
            <person name="Wiltshire- Gordon J.D."/>
            <person name="Segata N."/>
            <person name="Bonneau R."/>
            <person name="Littman D.R."/>
        </authorList>
    </citation>
    <scope>NUCLEOTIDE SEQUENCE [LARGE SCALE GENOMIC DNA]</scope>
    <source>
        <strain evidence="4">iA624</strain>
    </source>
</reference>
<dbReference type="Pfam" id="PF00754">
    <property type="entry name" value="F5_F8_type_C"/>
    <property type="match status" value="1"/>
</dbReference>
<dbReference type="SUPFAM" id="SSF49785">
    <property type="entry name" value="Galactose-binding domain-like"/>
    <property type="match status" value="1"/>
</dbReference>
<feature type="signal peptide" evidence="1">
    <location>
        <begin position="1"/>
        <end position="19"/>
    </location>
</feature>
<proteinExistence type="predicted"/>
<keyword evidence="1" id="KW-0732">Signal</keyword>
<dbReference type="Pfam" id="PF16323">
    <property type="entry name" value="DUF4959"/>
    <property type="match status" value="1"/>
</dbReference>
<accession>A0AA90VG23</accession>
<dbReference type="RefSeq" id="WP_153097651.1">
    <property type="nucleotide sequence ID" value="NZ_VZBP01000155.1"/>
</dbReference>
<gene>
    <name evidence="3" type="ORF">F7D57_12335</name>
</gene>
<sequence>MSKQLFAIPLLLLSLLLGACSDEEEGRINIDDSAPAQVTNVVATSVAGGVTLSWDIPSSKSFMYTKVAYTNAKGTESYELCSKEHADDADKMQTTIYGFVKTEPVTFKLFACSVRGNNSGAVEVQGTPGAPNFAKVLDKITVDPSYGGIKVGYINEFDENVIVSVSYKSTSDASKSGSCKFAVSPKSQGAQFVRLTYGNDNQFITNEECEITIHTEDNYDNASDDRTYQVAPQEVQILDRSKWSVPGYDNNSSAATIGYDSQEAVGEGTSNGRVICMFDGSTSTFWHTKWKNGNDKYPHWFIVDLGSEHTLASIEITGRVKNNKEQRGEQIFVCTNAGATDPSNPNNWEWNDMGEYSFDPNNDAPQNIDLTNQLPKARYIKVYIGEKFKGSADNAMISEFKVYAID</sequence>
<evidence type="ECO:0000313" key="4">
    <source>
        <dbReference type="Proteomes" id="UP000405805"/>
    </source>
</evidence>
<organism evidence="3 4">
    <name type="scientific">Segatella copri</name>
    <dbReference type="NCBI Taxonomy" id="165179"/>
    <lineage>
        <taxon>Bacteria</taxon>
        <taxon>Pseudomonadati</taxon>
        <taxon>Bacteroidota</taxon>
        <taxon>Bacteroidia</taxon>
        <taxon>Bacteroidales</taxon>
        <taxon>Prevotellaceae</taxon>
        <taxon>Segatella</taxon>
    </lineage>
</organism>
<dbReference type="Gene3D" id="2.60.120.260">
    <property type="entry name" value="Galactose-binding domain-like"/>
    <property type="match status" value="1"/>
</dbReference>
<evidence type="ECO:0000313" key="3">
    <source>
        <dbReference type="EMBL" id="MQO10483.1"/>
    </source>
</evidence>
<feature type="chain" id="PRO_5041675271" evidence="1">
    <location>
        <begin position="20"/>
        <end position="406"/>
    </location>
</feature>
<dbReference type="InterPro" id="IPR000421">
    <property type="entry name" value="FA58C"/>
</dbReference>
<dbReference type="Proteomes" id="UP000405805">
    <property type="component" value="Unassembled WGS sequence"/>
</dbReference>
<feature type="domain" description="F5/8 type C" evidence="2">
    <location>
        <begin position="241"/>
        <end position="405"/>
    </location>
</feature>
<dbReference type="InterPro" id="IPR032527">
    <property type="entry name" value="DUF4959"/>
</dbReference>
<evidence type="ECO:0000259" key="2">
    <source>
        <dbReference type="PROSITE" id="PS50022"/>
    </source>
</evidence>
<dbReference type="InterPro" id="IPR008979">
    <property type="entry name" value="Galactose-bd-like_sf"/>
</dbReference>
<comment type="caution">
    <text evidence="3">The sequence shown here is derived from an EMBL/GenBank/DDBJ whole genome shotgun (WGS) entry which is preliminary data.</text>
</comment>
<dbReference type="PROSITE" id="PS51257">
    <property type="entry name" value="PROKAR_LIPOPROTEIN"/>
    <property type="match status" value="1"/>
</dbReference>
<dbReference type="PROSITE" id="PS50022">
    <property type="entry name" value="FA58C_3"/>
    <property type="match status" value="1"/>
</dbReference>
<name>A0AA90VG23_9BACT</name>
<dbReference type="EMBL" id="VZBP01000155">
    <property type="protein sequence ID" value="MQO10483.1"/>
    <property type="molecule type" value="Genomic_DNA"/>
</dbReference>